<sequence>MSSGEPSTGPHLQVSPDNWLSRLERLVPRWVVVGPGHGCDRDGKKGTGFGQKEASTKTLWFTWANADRIKGRMSGLASATPWDGSSRGNSQS</sequence>
<dbReference type="EMBL" id="CAAALY010257643">
    <property type="protein sequence ID" value="VEL38352.1"/>
    <property type="molecule type" value="Genomic_DNA"/>
</dbReference>
<gene>
    <name evidence="1" type="ORF">PXEA_LOCUS31792</name>
</gene>
<accession>A0A3S5AJB3</accession>
<evidence type="ECO:0000313" key="2">
    <source>
        <dbReference type="Proteomes" id="UP000784294"/>
    </source>
</evidence>
<dbReference type="AlphaFoldDB" id="A0A3S5AJB3"/>
<keyword evidence="2" id="KW-1185">Reference proteome</keyword>
<name>A0A3S5AJB3_9PLAT</name>
<organism evidence="1 2">
    <name type="scientific">Protopolystoma xenopodis</name>
    <dbReference type="NCBI Taxonomy" id="117903"/>
    <lineage>
        <taxon>Eukaryota</taxon>
        <taxon>Metazoa</taxon>
        <taxon>Spiralia</taxon>
        <taxon>Lophotrochozoa</taxon>
        <taxon>Platyhelminthes</taxon>
        <taxon>Monogenea</taxon>
        <taxon>Polyopisthocotylea</taxon>
        <taxon>Polystomatidea</taxon>
        <taxon>Polystomatidae</taxon>
        <taxon>Protopolystoma</taxon>
    </lineage>
</organism>
<reference evidence="1" key="1">
    <citation type="submission" date="2018-11" db="EMBL/GenBank/DDBJ databases">
        <authorList>
            <consortium name="Pathogen Informatics"/>
        </authorList>
    </citation>
    <scope>NUCLEOTIDE SEQUENCE</scope>
</reference>
<evidence type="ECO:0000313" key="1">
    <source>
        <dbReference type="EMBL" id="VEL38352.1"/>
    </source>
</evidence>
<dbReference type="Proteomes" id="UP000784294">
    <property type="component" value="Unassembled WGS sequence"/>
</dbReference>
<protein>
    <submittedName>
        <fullName evidence="1">Uncharacterized protein</fullName>
    </submittedName>
</protein>
<proteinExistence type="predicted"/>
<comment type="caution">
    <text evidence="1">The sequence shown here is derived from an EMBL/GenBank/DDBJ whole genome shotgun (WGS) entry which is preliminary data.</text>
</comment>